<organism evidence="1 2">
    <name type="scientific">Catharanthus roseus</name>
    <name type="common">Madagascar periwinkle</name>
    <name type="synonym">Vinca rosea</name>
    <dbReference type="NCBI Taxonomy" id="4058"/>
    <lineage>
        <taxon>Eukaryota</taxon>
        <taxon>Viridiplantae</taxon>
        <taxon>Streptophyta</taxon>
        <taxon>Embryophyta</taxon>
        <taxon>Tracheophyta</taxon>
        <taxon>Spermatophyta</taxon>
        <taxon>Magnoliopsida</taxon>
        <taxon>eudicotyledons</taxon>
        <taxon>Gunneridae</taxon>
        <taxon>Pentapetalae</taxon>
        <taxon>asterids</taxon>
        <taxon>lamiids</taxon>
        <taxon>Gentianales</taxon>
        <taxon>Apocynaceae</taxon>
        <taxon>Rauvolfioideae</taxon>
        <taxon>Vinceae</taxon>
        <taxon>Catharanthinae</taxon>
        <taxon>Catharanthus</taxon>
    </lineage>
</organism>
<accession>A0ACC0AW18</accession>
<protein>
    <submittedName>
        <fullName evidence="1">Uncharacterized protein</fullName>
    </submittedName>
</protein>
<evidence type="ECO:0000313" key="1">
    <source>
        <dbReference type="EMBL" id="KAI5664657.1"/>
    </source>
</evidence>
<sequence>MDSMQVESQDTSEINHFVCLNYEKALNQSLQAVIDSFQNPNFENFSQFTLNFRELVQLKIDPPLEAIWVYSALAFCSSNSPHNEPFSKLSAVKDLFQLVVSCSTSCNSLKSILLIAPVIYNLHKLILDLKSFEFSSKKEKKLLREIKGLTDSILEYTNVCSEGFYDNLDDLNDLIRPLRDIVNLWVRDEKVLTGTDNERLKLFFPLLGEDLVQKITVAECGVCELAGYVIAEAFLLKLSLAFRGQSSGMELHNQLRNWAVGSITGLSNSYFFDSIVRMLLDPTLPVTSLLIPEDERSLRNVLYDSVILVEYQFLKPERLAHLSANHVKSVSMGRLVVTHEAIELLRQRGDQTKALSCTNAFSSSSLPSHLIKLVRSEIGGEFDSNGPNGSSPKAFIRWILSIENRGIKIFDDDMLKYRAKLLADNLEEDLKHVGSKEDKSGTDMDLLFYIDNKGQQEDENEKDETKDEAMSVAFVAAAHSLQSVEHAGGQKRKAESKERKKQPKLFKYNLYEDSGLSGEKSDLIGNEDSSSESEVENPSSSDEE</sequence>
<gene>
    <name evidence="1" type="ORF">M9H77_23980</name>
</gene>
<dbReference type="EMBL" id="CM044705">
    <property type="protein sequence ID" value="KAI5664657.1"/>
    <property type="molecule type" value="Genomic_DNA"/>
</dbReference>
<keyword evidence="2" id="KW-1185">Reference proteome</keyword>
<evidence type="ECO:0000313" key="2">
    <source>
        <dbReference type="Proteomes" id="UP001060085"/>
    </source>
</evidence>
<name>A0ACC0AW18_CATRO</name>
<proteinExistence type="predicted"/>
<reference evidence="2" key="1">
    <citation type="journal article" date="2023" name="Nat. Plants">
        <title>Single-cell RNA sequencing provides a high-resolution roadmap for understanding the multicellular compartmentation of specialized metabolism.</title>
        <authorList>
            <person name="Sun S."/>
            <person name="Shen X."/>
            <person name="Li Y."/>
            <person name="Li Y."/>
            <person name="Wang S."/>
            <person name="Li R."/>
            <person name="Zhang H."/>
            <person name="Shen G."/>
            <person name="Guo B."/>
            <person name="Wei J."/>
            <person name="Xu J."/>
            <person name="St-Pierre B."/>
            <person name="Chen S."/>
            <person name="Sun C."/>
        </authorList>
    </citation>
    <scope>NUCLEOTIDE SEQUENCE [LARGE SCALE GENOMIC DNA]</scope>
</reference>
<comment type="caution">
    <text evidence="1">The sequence shown here is derived from an EMBL/GenBank/DDBJ whole genome shotgun (WGS) entry which is preliminary data.</text>
</comment>
<dbReference type="Proteomes" id="UP001060085">
    <property type="component" value="Linkage Group LG05"/>
</dbReference>